<gene>
    <name evidence="2" type="ORF">HYFRA_00005200</name>
</gene>
<evidence type="ECO:0000256" key="1">
    <source>
        <dbReference type="SAM" id="SignalP"/>
    </source>
</evidence>
<sequence>MKLFTLVMSLSLASVSVAAAVSAPDGLLEKRDTNLPLSDCAGFCRGQVVRSCVLTDSGATRYTCG</sequence>
<protein>
    <submittedName>
        <fullName evidence="2">Uncharacterized protein</fullName>
    </submittedName>
</protein>
<dbReference type="EMBL" id="CAJVRL010000127">
    <property type="protein sequence ID" value="CAG8962154.1"/>
    <property type="molecule type" value="Genomic_DNA"/>
</dbReference>
<dbReference type="Proteomes" id="UP000696280">
    <property type="component" value="Unassembled WGS sequence"/>
</dbReference>
<organism evidence="2 3">
    <name type="scientific">Hymenoscyphus fraxineus</name>
    <dbReference type="NCBI Taxonomy" id="746836"/>
    <lineage>
        <taxon>Eukaryota</taxon>
        <taxon>Fungi</taxon>
        <taxon>Dikarya</taxon>
        <taxon>Ascomycota</taxon>
        <taxon>Pezizomycotina</taxon>
        <taxon>Leotiomycetes</taxon>
        <taxon>Helotiales</taxon>
        <taxon>Helotiaceae</taxon>
        <taxon>Hymenoscyphus</taxon>
    </lineage>
</organism>
<feature type="chain" id="PRO_5040455914" evidence="1">
    <location>
        <begin position="21"/>
        <end position="65"/>
    </location>
</feature>
<keyword evidence="3" id="KW-1185">Reference proteome</keyword>
<name>A0A9N9LAP4_9HELO</name>
<dbReference type="OrthoDB" id="10471520at2759"/>
<feature type="signal peptide" evidence="1">
    <location>
        <begin position="1"/>
        <end position="20"/>
    </location>
</feature>
<evidence type="ECO:0000313" key="3">
    <source>
        <dbReference type="Proteomes" id="UP000696280"/>
    </source>
</evidence>
<dbReference type="AlphaFoldDB" id="A0A9N9LAP4"/>
<comment type="caution">
    <text evidence="2">The sequence shown here is derived from an EMBL/GenBank/DDBJ whole genome shotgun (WGS) entry which is preliminary data.</text>
</comment>
<proteinExistence type="predicted"/>
<keyword evidence="1" id="KW-0732">Signal</keyword>
<accession>A0A9N9LAP4</accession>
<reference evidence="2" key="1">
    <citation type="submission" date="2021-07" db="EMBL/GenBank/DDBJ databases">
        <authorList>
            <person name="Durling M."/>
        </authorList>
    </citation>
    <scope>NUCLEOTIDE SEQUENCE</scope>
</reference>
<evidence type="ECO:0000313" key="2">
    <source>
        <dbReference type="EMBL" id="CAG8962154.1"/>
    </source>
</evidence>